<keyword evidence="4 5" id="KW-0326">Glycosidase</keyword>
<dbReference type="InterPro" id="IPR000111">
    <property type="entry name" value="Glyco_hydro_27/36_CS"/>
</dbReference>
<gene>
    <name evidence="8" type="ORF">G3T37_06700</name>
</gene>
<dbReference type="Gene3D" id="2.70.98.60">
    <property type="entry name" value="alpha-galactosidase from lactobacil brevis"/>
    <property type="match status" value="1"/>
</dbReference>
<comment type="similarity">
    <text evidence="5">Belongs to the glycosyl hydrolase.</text>
</comment>
<dbReference type="GO" id="GO:0016052">
    <property type="term" value="P:carbohydrate catabolic process"/>
    <property type="evidence" value="ECO:0007669"/>
    <property type="project" value="InterPro"/>
</dbReference>
<dbReference type="AlphaFoldDB" id="A0A7C9TRI9"/>
<dbReference type="CDD" id="cd14791">
    <property type="entry name" value="GH36"/>
    <property type="match status" value="1"/>
</dbReference>
<keyword evidence="3 5" id="KW-0378">Hydrolase</keyword>
<feature type="domain" description="Glycosyl hydrolase family 36 N-terminal" evidence="7">
    <location>
        <begin position="25"/>
        <end position="256"/>
    </location>
</feature>
<evidence type="ECO:0000313" key="8">
    <source>
        <dbReference type="EMBL" id="NEM91043.1"/>
    </source>
</evidence>
<comment type="caution">
    <text evidence="8">The sequence shown here is derived from an EMBL/GenBank/DDBJ whole genome shotgun (WGS) entry which is preliminary data.</text>
</comment>
<dbReference type="Pfam" id="PF16875">
    <property type="entry name" value="Glyco_hydro_36N"/>
    <property type="match status" value="1"/>
</dbReference>
<reference evidence="8 9" key="1">
    <citation type="journal article" date="2014" name="Int. J. Syst. Evol. Microbiol.">
        <title>Description of Galbitalea soli gen. nov., sp. nov., and Frondihabitans sucicola sp. nov.</title>
        <authorList>
            <person name="Kim S.J."/>
            <person name="Lim J.M."/>
            <person name="Ahn J.H."/>
            <person name="Weon H.Y."/>
            <person name="Hamada M."/>
            <person name="Suzuki K."/>
            <person name="Ahn T.Y."/>
            <person name="Kwon S.W."/>
        </authorList>
    </citation>
    <scope>NUCLEOTIDE SEQUENCE [LARGE SCALE GENOMIC DNA]</scope>
    <source>
        <strain evidence="8 9">NBRC 108727</strain>
    </source>
</reference>
<dbReference type="EC" id="3.2.1.22" evidence="2 5"/>
<evidence type="ECO:0000256" key="1">
    <source>
        <dbReference type="ARBA" id="ARBA00001255"/>
    </source>
</evidence>
<feature type="active site" description="Nucleophile" evidence="6">
    <location>
        <position position="445"/>
    </location>
</feature>
<dbReference type="PROSITE" id="PS00512">
    <property type="entry name" value="ALPHA_GALACTOSIDASE"/>
    <property type="match status" value="1"/>
</dbReference>
<dbReference type="RefSeq" id="WP_163472733.1">
    <property type="nucleotide sequence ID" value="NZ_JAAGWZ010000002.1"/>
</dbReference>
<evidence type="ECO:0000256" key="6">
    <source>
        <dbReference type="PIRSR" id="PIRSR005536-1"/>
    </source>
</evidence>
<dbReference type="PANTHER" id="PTHR43053:SF3">
    <property type="entry name" value="ALPHA-GALACTOSIDASE C-RELATED"/>
    <property type="match status" value="1"/>
</dbReference>
<dbReference type="GO" id="GO:0004557">
    <property type="term" value="F:alpha-galactosidase activity"/>
    <property type="evidence" value="ECO:0007669"/>
    <property type="project" value="UniProtKB-UniRule"/>
</dbReference>
<dbReference type="InterPro" id="IPR013785">
    <property type="entry name" value="Aldolase_TIM"/>
</dbReference>
<feature type="active site" description="Proton donor" evidence="6">
    <location>
        <position position="511"/>
    </location>
</feature>
<dbReference type="Proteomes" id="UP000479756">
    <property type="component" value="Unassembled WGS sequence"/>
</dbReference>
<protein>
    <recommendedName>
        <fullName evidence="2 5">Alpha-galactosidase</fullName>
        <ecNumber evidence="2 5">3.2.1.22</ecNumber>
    </recommendedName>
</protein>
<evidence type="ECO:0000259" key="7">
    <source>
        <dbReference type="Pfam" id="PF16875"/>
    </source>
</evidence>
<dbReference type="SUPFAM" id="SSF51445">
    <property type="entry name" value="(Trans)glycosidases"/>
    <property type="match status" value="1"/>
</dbReference>
<dbReference type="InterPro" id="IPR002252">
    <property type="entry name" value="Glyco_hydro_36"/>
</dbReference>
<dbReference type="Pfam" id="PF02065">
    <property type="entry name" value="Melibiase"/>
    <property type="match status" value="1"/>
</dbReference>
<dbReference type="PIRSF" id="PIRSF005536">
    <property type="entry name" value="Agal"/>
    <property type="match status" value="1"/>
</dbReference>
<keyword evidence="9" id="KW-1185">Reference proteome</keyword>
<dbReference type="InterPro" id="IPR038417">
    <property type="entry name" value="Alpga-gal_N_sf"/>
</dbReference>
<accession>A0A7C9TRI9</accession>
<dbReference type="EMBL" id="JAAGWZ010000002">
    <property type="protein sequence ID" value="NEM91043.1"/>
    <property type="molecule type" value="Genomic_DNA"/>
</dbReference>
<evidence type="ECO:0000256" key="4">
    <source>
        <dbReference type="ARBA" id="ARBA00023295"/>
    </source>
</evidence>
<evidence type="ECO:0000313" key="9">
    <source>
        <dbReference type="Proteomes" id="UP000479756"/>
    </source>
</evidence>
<dbReference type="FunFam" id="3.20.20.70:FF:000118">
    <property type="entry name" value="Alpha-galactosidase"/>
    <property type="match status" value="1"/>
</dbReference>
<organism evidence="8 9">
    <name type="scientific">Galbitalea soli</name>
    <dbReference type="NCBI Taxonomy" id="1268042"/>
    <lineage>
        <taxon>Bacteria</taxon>
        <taxon>Bacillati</taxon>
        <taxon>Actinomycetota</taxon>
        <taxon>Actinomycetes</taxon>
        <taxon>Micrococcales</taxon>
        <taxon>Microbacteriaceae</taxon>
        <taxon>Galbitalea</taxon>
    </lineage>
</organism>
<dbReference type="InterPro" id="IPR050985">
    <property type="entry name" value="Alpha-glycosidase_related"/>
</dbReference>
<evidence type="ECO:0000256" key="2">
    <source>
        <dbReference type="ARBA" id="ARBA00012755"/>
    </source>
</evidence>
<evidence type="ECO:0000256" key="3">
    <source>
        <dbReference type="ARBA" id="ARBA00022801"/>
    </source>
</evidence>
<name>A0A7C9TRI9_9MICO</name>
<proteinExistence type="inferred from homology"/>
<dbReference type="InterPro" id="IPR031704">
    <property type="entry name" value="Glyco_hydro_36_N"/>
</dbReference>
<dbReference type="InterPro" id="IPR017853">
    <property type="entry name" value="GH"/>
</dbReference>
<sequence length="709" mass="76394">MNSSAAALHLRHGGTSVVIDTTPEFPAIVYWGESLGQASTAEVESLARAARNQRVSGYLDRGVTLSLLPQASTGWFGTPGLEGSRAGRSFAPAVVTSGIDANETSATIRGTDAAAGLAVTVTLDLDAAGILRTTVALTNTASDDYELAALRATLPVPVSAREVMDTTGRHLRERHPQRYPFTIGRHERDSRRGRPGADAPLLVLAGTPGFGFESGLVHGIHLAWSGNFQLAAERTGNGLALLQAGELLLPGEVRLAPGESYRTPVVIGAWGEGLNALSASLHDSVRSRPQHPRSPRPVTLNTWEAMYFDLDTERLRTLADAAAAVGVERFVLDDGWFLGRRDDTAGLGDWYVDPAVFPEGLGPIIRHVTGLGMEFGLWVEPEMINPDSELARAHPDWILQPEGRLPIEGRGQHVLDLSHPDAYAYLSERLHALLDENDIAYLKWDHNRDLVDPGSTVTGAAAVHANVEALYRLLDGLKEAHPGLEIESCASGGARVDLGIADRTDRFWTSDCIDPIERLGIQKYTSLLVPYEMLGAHISGPESHSTGRTSRLALRGATALFGHLGIEWNVTTASPDDLAQLTRWVEFHKAHRELLHSGHAVYADLPDDSVDLRGVVAGERDRALYVFTQVGSSNAYPGDAITLPGLDDDTVYEVSLSDVTERDGFNGQSPLPWLDAPLRMSGRALRRAGLRPPVLFPESAVVLLVTAVG</sequence>
<evidence type="ECO:0000256" key="5">
    <source>
        <dbReference type="PIRNR" id="PIRNR005536"/>
    </source>
</evidence>
<dbReference type="Gene3D" id="3.20.20.70">
    <property type="entry name" value="Aldolase class I"/>
    <property type="match status" value="1"/>
</dbReference>
<comment type="catalytic activity">
    <reaction evidence="1 5">
        <text>Hydrolysis of terminal, non-reducing alpha-D-galactose residues in alpha-D-galactosides, including galactose oligosaccharides, galactomannans and galactolipids.</text>
        <dbReference type="EC" id="3.2.1.22"/>
    </reaction>
</comment>
<dbReference type="PANTHER" id="PTHR43053">
    <property type="entry name" value="GLYCOSIDASE FAMILY 31"/>
    <property type="match status" value="1"/>
</dbReference>
<dbReference type="PRINTS" id="PR00743">
    <property type="entry name" value="GLHYDRLASE36"/>
</dbReference>